<name>A0A6C0Y3T3_9GAMM</name>
<evidence type="ECO:0000313" key="3">
    <source>
        <dbReference type="Proteomes" id="UP000503440"/>
    </source>
</evidence>
<dbReference type="Gene3D" id="1.10.10.10">
    <property type="entry name" value="Winged helix-like DNA-binding domain superfamily/Winged helix DNA-binding domain"/>
    <property type="match status" value="1"/>
</dbReference>
<dbReference type="EMBL" id="CP044455">
    <property type="protein sequence ID" value="QIC70778.1"/>
    <property type="molecule type" value="Genomic_DNA"/>
</dbReference>
<dbReference type="Proteomes" id="UP000503440">
    <property type="component" value="Chromosome"/>
</dbReference>
<feature type="region of interest" description="Disordered" evidence="1">
    <location>
        <begin position="94"/>
        <end position="128"/>
    </location>
</feature>
<feature type="compositionally biased region" description="Polar residues" evidence="1">
    <location>
        <begin position="95"/>
        <end position="128"/>
    </location>
</feature>
<evidence type="ECO:0000256" key="1">
    <source>
        <dbReference type="SAM" id="MobiDB-lite"/>
    </source>
</evidence>
<organism evidence="2 3">
    <name type="scientific">Acinetobacter indicus</name>
    <dbReference type="NCBI Taxonomy" id="756892"/>
    <lineage>
        <taxon>Bacteria</taxon>
        <taxon>Pseudomonadati</taxon>
        <taxon>Pseudomonadota</taxon>
        <taxon>Gammaproteobacteria</taxon>
        <taxon>Moraxellales</taxon>
        <taxon>Moraxellaceae</taxon>
        <taxon>Acinetobacter</taxon>
    </lineage>
</organism>
<accession>A0A6C0Y3T3</accession>
<sequence>MSIDATNWAWTVPVKSSAQRLILLSLADRAGEDHKCYPSNKRLAEDTVLNIKTVQKVVNELIELGLVSDTGERKGHTKQVRVLQLIGVNSRETNRPNFGTVKQSQKRNNTEIGNDTNNGAVKDGQTNPILESNEPKNGIGNEPNFGIGNLPLNLSMNLVCEHEWIPDQKTLEAKIKIAGHEQNLKSIFELPNFEFELSSFNSHFDGRVLSESQKLHKFTAWIIDKFVQYKKQNPEYGNQAFVQPVNPQNYQVDMGDW</sequence>
<dbReference type="RefSeq" id="WP_163146024.1">
    <property type="nucleotide sequence ID" value="NZ_CP044455.1"/>
</dbReference>
<evidence type="ECO:0000313" key="2">
    <source>
        <dbReference type="EMBL" id="QIC70778.1"/>
    </source>
</evidence>
<gene>
    <name evidence="2" type="ORF">FSC09_10315</name>
</gene>
<dbReference type="InterPro" id="IPR036388">
    <property type="entry name" value="WH-like_DNA-bd_sf"/>
</dbReference>
<dbReference type="Pfam" id="PF13730">
    <property type="entry name" value="HTH_36"/>
    <property type="match status" value="1"/>
</dbReference>
<protein>
    <submittedName>
        <fullName evidence="2">Helix-turn-helix domain-containing protein</fullName>
    </submittedName>
</protein>
<reference evidence="2 3" key="1">
    <citation type="submission" date="2019-09" db="EMBL/GenBank/DDBJ databases">
        <title>Non-baumannii Acinetobacter spp. carrying blaNDM-1 isolated in China.</title>
        <authorList>
            <person name="Cui C."/>
            <person name="Chen C."/>
            <person name="Sun J."/>
            <person name="Liu Y."/>
        </authorList>
    </citation>
    <scope>NUCLEOTIDE SEQUENCE [LARGE SCALE GENOMIC DNA]</scope>
    <source>
        <strain evidence="2 3">B18</strain>
    </source>
</reference>
<dbReference type="AlphaFoldDB" id="A0A6C0Y3T3"/>
<proteinExistence type="predicted"/>